<comment type="caution">
    <text evidence="1">The sequence shown here is derived from an EMBL/GenBank/DDBJ whole genome shotgun (WGS) entry which is preliminary data.</text>
</comment>
<sequence>MPIAFPVPEAGTPILHEIDMAEWDDFDPRFTLRRELPDPSRVSLRPAGRLLSVELVPEPDMNPSRWYRGSMVLLAPGQWLRWQINYRIAHLRDGEWSYRLDTLNLAFGAIGVFGGTPSRFLDERTHLY</sequence>
<protein>
    <submittedName>
        <fullName evidence="1">Uncharacterized protein</fullName>
    </submittedName>
</protein>
<reference evidence="1 2" key="1">
    <citation type="submission" date="2018-06" db="EMBL/GenBank/DDBJ databases">
        <title>Genomic Encyclopedia of Type Strains, Phase III (KMG-III): the genomes of soil and plant-associated and newly described type strains.</title>
        <authorList>
            <person name="Whitman W."/>
        </authorList>
    </citation>
    <scope>NUCLEOTIDE SEQUENCE [LARGE SCALE GENOMIC DNA]</scope>
    <source>
        <strain evidence="1 2">CGMCC 4.7090</strain>
    </source>
</reference>
<accession>A0A327Z702</accession>
<dbReference type="Proteomes" id="UP000249341">
    <property type="component" value="Unassembled WGS sequence"/>
</dbReference>
<dbReference type="AlphaFoldDB" id="A0A327Z702"/>
<name>A0A327Z702_9ACTN</name>
<evidence type="ECO:0000313" key="1">
    <source>
        <dbReference type="EMBL" id="RAK31817.1"/>
    </source>
</evidence>
<proteinExistence type="predicted"/>
<dbReference type="EMBL" id="QLMJ01000014">
    <property type="protein sequence ID" value="RAK31817.1"/>
    <property type="molecule type" value="Genomic_DNA"/>
</dbReference>
<organism evidence="1 2">
    <name type="scientific">Actinoplanes lutulentus</name>
    <dbReference type="NCBI Taxonomy" id="1287878"/>
    <lineage>
        <taxon>Bacteria</taxon>
        <taxon>Bacillati</taxon>
        <taxon>Actinomycetota</taxon>
        <taxon>Actinomycetes</taxon>
        <taxon>Micromonosporales</taxon>
        <taxon>Micromonosporaceae</taxon>
        <taxon>Actinoplanes</taxon>
    </lineage>
</organism>
<keyword evidence="2" id="KW-1185">Reference proteome</keyword>
<evidence type="ECO:0000313" key="2">
    <source>
        <dbReference type="Proteomes" id="UP000249341"/>
    </source>
</evidence>
<gene>
    <name evidence="1" type="ORF">B0I29_11465</name>
</gene>